<dbReference type="RefSeq" id="WP_377171524.1">
    <property type="nucleotide sequence ID" value="NZ_JBHTJC010000003.1"/>
</dbReference>
<reference evidence="2 3" key="1">
    <citation type="submission" date="2024-10" db="EMBL/GenBank/DDBJ databases">
        <authorList>
            <person name="Yang X.-N."/>
        </authorList>
    </citation>
    <scope>NUCLEOTIDE SEQUENCE [LARGE SCALE GENOMIC DNA]</scope>
    <source>
        <strain evidence="2 3">CAU 1059</strain>
    </source>
</reference>
<dbReference type="EMBL" id="JBIHMM010000003">
    <property type="protein sequence ID" value="MFH0254401.1"/>
    <property type="molecule type" value="Genomic_DNA"/>
</dbReference>
<gene>
    <name evidence="2" type="ORF">ACGRVM_10890</name>
</gene>
<evidence type="ECO:0000259" key="1">
    <source>
        <dbReference type="Pfam" id="PF13403"/>
    </source>
</evidence>
<proteinExistence type="predicted"/>
<dbReference type="Proteomes" id="UP001607157">
    <property type="component" value="Unassembled WGS sequence"/>
</dbReference>
<comment type="caution">
    <text evidence="2">The sequence shown here is derived from an EMBL/GenBank/DDBJ whole genome shotgun (WGS) entry which is preliminary data.</text>
</comment>
<accession>A0ABW7I876</accession>
<keyword evidence="3" id="KW-1185">Reference proteome</keyword>
<sequence length="408" mass="43152">MPARLSNGLFISEFLADNAGGSAFDTDGDGGANKADEFVEIQGFKNSAISLNGIELWSAKRGLLYDFGTGNSVAAGGTATVVGQYDGTPPAGFYDAGLPDNNTNAGLLEDGEQNKFDTLYLVDTNTGEFIALAYGDPAQTQPLPAGFPGTTNVGSETVSSNAPNGVPIQRDANGDLVEGGTPDPGNAGPVCFLRGTMILTDRGERRVEDLALGDLVMTLDHGAQPVRWIGWQPVAPEELAHSDRFRPVRIAAGALGQGLPAEDLTVSPQHRILLRSRIAERMFGAAEVFVPAIRLVGLSGIERAPARDGVDYFHILLDRHEVLIANGTPAESLHLGPVALASLEDEARAEIAALFARRDLGSSTGPLARYAPTRRMVQALIARHRKNGHPVLQLPAETRAAHRARTAA</sequence>
<dbReference type="SUPFAM" id="SSF51294">
    <property type="entry name" value="Hedgehog/intein (Hint) domain"/>
    <property type="match status" value="1"/>
</dbReference>
<feature type="domain" description="Hedgehog/Intein (Hint)" evidence="1">
    <location>
        <begin position="190"/>
        <end position="336"/>
    </location>
</feature>
<dbReference type="InterPro" id="IPR028992">
    <property type="entry name" value="Hedgehog/Intein_dom"/>
</dbReference>
<evidence type="ECO:0000313" key="3">
    <source>
        <dbReference type="Proteomes" id="UP001607157"/>
    </source>
</evidence>
<dbReference type="Pfam" id="PF13403">
    <property type="entry name" value="Hint_2"/>
    <property type="match status" value="1"/>
</dbReference>
<protein>
    <submittedName>
        <fullName evidence="2">Hint domain-containing protein</fullName>
    </submittedName>
</protein>
<organism evidence="2 3">
    <name type="scientific">Roseovarius aquimarinus</name>
    <dbReference type="NCBI Taxonomy" id="1229156"/>
    <lineage>
        <taxon>Bacteria</taxon>
        <taxon>Pseudomonadati</taxon>
        <taxon>Pseudomonadota</taxon>
        <taxon>Alphaproteobacteria</taxon>
        <taxon>Rhodobacterales</taxon>
        <taxon>Roseobacteraceae</taxon>
        <taxon>Roseovarius</taxon>
    </lineage>
</organism>
<evidence type="ECO:0000313" key="2">
    <source>
        <dbReference type="EMBL" id="MFH0254401.1"/>
    </source>
</evidence>
<name>A0ABW7I876_9RHOB</name>
<dbReference type="Gene3D" id="2.170.16.10">
    <property type="entry name" value="Hedgehog/Intein (Hint) domain"/>
    <property type="match status" value="1"/>
</dbReference>
<dbReference type="InterPro" id="IPR036844">
    <property type="entry name" value="Hint_dom_sf"/>
</dbReference>